<dbReference type="PRINTS" id="PR00281">
    <property type="entry name" value="HOKGEFTOXIC"/>
</dbReference>
<dbReference type="Proteomes" id="UP000321307">
    <property type="component" value="Unassembled WGS sequence"/>
</dbReference>
<comment type="similarity">
    <text evidence="8">Belongs to the hok/gef family.</text>
</comment>
<evidence type="ECO:0000313" key="9">
    <source>
        <dbReference type="EMBL" id="TXE26944.1"/>
    </source>
</evidence>
<keyword evidence="2" id="KW-1003">Cell membrane</keyword>
<comment type="subcellular location">
    <subcellularLocation>
        <location evidence="1 8">Cell inner membrane</location>
        <topology evidence="1 8">Single-pass membrane protein</topology>
    </subcellularLocation>
</comment>
<protein>
    <submittedName>
        <fullName evidence="9">Type I toxin-antitoxin system Hok family toxin</fullName>
    </submittedName>
</protein>
<keyword evidence="4" id="KW-1277">Toxin-antitoxin system</keyword>
<evidence type="ECO:0000313" key="10">
    <source>
        <dbReference type="Proteomes" id="UP000321307"/>
    </source>
</evidence>
<dbReference type="RefSeq" id="WP_147838713.1">
    <property type="nucleotide sequence ID" value="NZ_VOUP01000012.1"/>
</dbReference>
<keyword evidence="7" id="KW-0472">Membrane</keyword>
<keyword evidence="5" id="KW-0812">Transmembrane</keyword>
<sequence length="48" mass="5363">MLLRLLTTAVICVAIVVFAWLERGSLCELSFRLGDMEVAAHLHYEGKS</sequence>
<evidence type="ECO:0000256" key="7">
    <source>
        <dbReference type="ARBA" id="ARBA00023136"/>
    </source>
</evidence>
<evidence type="ECO:0000256" key="3">
    <source>
        <dbReference type="ARBA" id="ARBA00022519"/>
    </source>
</evidence>
<dbReference type="InterPro" id="IPR000021">
    <property type="entry name" value="Hok/gef_toxin"/>
</dbReference>
<organism evidence="9 10">
    <name type="scientific">Serratia ureilytica</name>
    <dbReference type="NCBI Taxonomy" id="300181"/>
    <lineage>
        <taxon>Bacteria</taxon>
        <taxon>Pseudomonadati</taxon>
        <taxon>Pseudomonadota</taxon>
        <taxon>Gammaproteobacteria</taxon>
        <taxon>Enterobacterales</taxon>
        <taxon>Yersiniaceae</taxon>
        <taxon>Serratia</taxon>
    </lineage>
</organism>
<evidence type="ECO:0000256" key="4">
    <source>
        <dbReference type="ARBA" id="ARBA00022649"/>
    </source>
</evidence>
<dbReference type="Pfam" id="PF01848">
    <property type="entry name" value="HOK_GEF"/>
    <property type="match status" value="1"/>
</dbReference>
<dbReference type="EMBL" id="VOUP01000012">
    <property type="protein sequence ID" value="TXE26944.1"/>
    <property type="molecule type" value="Genomic_DNA"/>
</dbReference>
<accession>A0A9X9C0D9</accession>
<name>A0A9X9C0D9_9GAMM</name>
<gene>
    <name evidence="9" type="ORF">FOT63_18600</name>
</gene>
<evidence type="ECO:0000256" key="5">
    <source>
        <dbReference type="ARBA" id="ARBA00022692"/>
    </source>
</evidence>
<keyword evidence="3" id="KW-0997">Cell inner membrane</keyword>
<dbReference type="GO" id="GO:0005886">
    <property type="term" value="C:plasma membrane"/>
    <property type="evidence" value="ECO:0007669"/>
    <property type="project" value="UniProtKB-SubCell"/>
</dbReference>
<evidence type="ECO:0000256" key="6">
    <source>
        <dbReference type="ARBA" id="ARBA00022989"/>
    </source>
</evidence>
<evidence type="ECO:0000256" key="1">
    <source>
        <dbReference type="ARBA" id="ARBA00004377"/>
    </source>
</evidence>
<comment type="caution">
    <text evidence="9">The sequence shown here is derived from an EMBL/GenBank/DDBJ whole genome shotgun (WGS) entry which is preliminary data.</text>
</comment>
<evidence type="ECO:0000256" key="8">
    <source>
        <dbReference type="RuleBase" id="RU221113"/>
    </source>
</evidence>
<evidence type="ECO:0000256" key="2">
    <source>
        <dbReference type="ARBA" id="ARBA00022475"/>
    </source>
</evidence>
<proteinExistence type="inferred from homology"/>
<reference evidence="9 10" key="1">
    <citation type="submission" date="2019-07" db="EMBL/GenBank/DDBJ databases">
        <title>Serratia strains were isolated from fresh produce.</title>
        <authorList>
            <person name="Cho G.-S."/>
            <person name="Stein M."/>
            <person name="Lee W."/>
            <person name="Suh S.H."/>
            <person name="Franz C.M.A.P."/>
        </authorList>
    </citation>
    <scope>NUCLEOTIDE SEQUENCE [LARGE SCALE GENOMIC DNA]</scope>
    <source>
        <strain evidence="9 10">S17</strain>
    </source>
</reference>
<dbReference type="AlphaFoldDB" id="A0A9X9C0D9"/>
<keyword evidence="6" id="KW-1133">Transmembrane helix</keyword>